<dbReference type="Proteomes" id="UP001362999">
    <property type="component" value="Unassembled WGS sequence"/>
</dbReference>
<gene>
    <name evidence="3" type="ORF">R3P38DRAFT_2763235</name>
</gene>
<protein>
    <submittedName>
        <fullName evidence="3">Uncharacterized protein</fullName>
    </submittedName>
</protein>
<evidence type="ECO:0000313" key="3">
    <source>
        <dbReference type="EMBL" id="KAK7050179.1"/>
    </source>
</evidence>
<proteinExistence type="predicted"/>
<feature type="region of interest" description="Disordered" evidence="1">
    <location>
        <begin position="136"/>
        <end position="158"/>
    </location>
</feature>
<keyword evidence="2" id="KW-1133">Transmembrane helix</keyword>
<evidence type="ECO:0000256" key="1">
    <source>
        <dbReference type="SAM" id="MobiDB-lite"/>
    </source>
</evidence>
<name>A0AAW0DBU0_9AGAR</name>
<reference evidence="3 4" key="1">
    <citation type="journal article" date="2024" name="J Genomics">
        <title>Draft genome sequencing and assembly of Favolaschia claudopus CIRM-BRFM 2984 isolated from oak limbs.</title>
        <authorList>
            <person name="Navarro D."/>
            <person name="Drula E."/>
            <person name="Chaduli D."/>
            <person name="Cazenave R."/>
            <person name="Ahrendt S."/>
            <person name="Wang J."/>
            <person name="Lipzen A."/>
            <person name="Daum C."/>
            <person name="Barry K."/>
            <person name="Grigoriev I.V."/>
            <person name="Favel A."/>
            <person name="Rosso M.N."/>
            <person name="Martin F."/>
        </authorList>
    </citation>
    <scope>NUCLEOTIDE SEQUENCE [LARGE SCALE GENOMIC DNA]</scope>
    <source>
        <strain evidence="3 4">CIRM-BRFM 2984</strain>
    </source>
</reference>
<keyword evidence="2" id="KW-0472">Membrane</keyword>
<evidence type="ECO:0000313" key="4">
    <source>
        <dbReference type="Proteomes" id="UP001362999"/>
    </source>
</evidence>
<feature type="transmembrane region" description="Helical" evidence="2">
    <location>
        <begin position="184"/>
        <end position="204"/>
    </location>
</feature>
<organism evidence="3 4">
    <name type="scientific">Favolaschia claudopus</name>
    <dbReference type="NCBI Taxonomy" id="2862362"/>
    <lineage>
        <taxon>Eukaryota</taxon>
        <taxon>Fungi</taxon>
        <taxon>Dikarya</taxon>
        <taxon>Basidiomycota</taxon>
        <taxon>Agaricomycotina</taxon>
        <taxon>Agaricomycetes</taxon>
        <taxon>Agaricomycetidae</taxon>
        <taxon>Agaricales</taxon>
        <taxon>Marasmiineae</taxon>
        <taxon>Mycenaceae</taxon>
        <taxon>Favolaschia</taxon>
    </lineage>
</organism>
<dbReference type="EMBL" id="JAWWNJ010000008">
    <property type="protein sequence ID" value="KAK7050179.1"/>
    <property type="molecule type" value="Genomic_DNA"/>
</dbReference>
<keyword evidence="2" id="KW-0812">Transmembrane</keyword>
<dbReference type="AlphaFoldDB" id="A0AAW0DBU0"/>
<keyword evidence="4" id="KW-1185">Reference proteome</keyword>
<evidence type="ECO:0000256" key="2">
    <source>
        <dbReference type="SAM" id="Phobius"/>
    </source>
</evidence>
<comment type="caution">
    <text evidence="3">The sequence shown here is derived from an EMBL/GenBank/DDBJ whole genome shotgun (WGS) entry which is preliminary data.</text>
</comment>
<sequence>MDCPSEITYSDAKLAGHAWPGPGVIDCKYTDGTQCQYSSVDGSLITGPQSFGSCPLDAVSTSPLSESSQEFSFQYLAQTMIDPLSTLLSRPSSSDPPPASFKQSFASVTSLPIIPTNPHADSSVSSPQRITSQHLLASGTTSPQPQTPSSIYPQPSITDSMNNTSNPIIISHTQKARGLTSVRIAGIAIAAAIMIGFGGLVWYFRRVKRRRNSGRREPGRHPRAHMISPFTLLTDLTSSKMFWRHIPSAAAHSLGGSSKPNYKQLQRNSLNSKNRKDDWRPARILQGVDFGG</sequence>
<accession>A0AAW0DBU0</accession>